<evidence type="ECO:0000313" key="2">
    <source>
        <dbReference type="EMBL" id="MPC20358.1"/>
    </source>
</evidence>
<feature type="region of interest" description="Disordered" evidence="1">
    <location>
        <begin position="1"/>
        <end position="22"/>
    </location>
</feature>
<evidence type="ECO:0000256" key="1">
    <source>
        <dbReference type="SAM" id="MobiDB-lite"/>
    </source>
</evidence>
<dbReference type="Proteomes" id="UP000324222">
    <property type="component" value="Unassembled WGS sequence"/>
</dbReference>
<sequence length="100" mass="11950">MKHNQPEQIINETRTTPSLTQHNTAEHIPLAITIKPSHPTQFNRIQLFITLQTHDKTPINTAPSQNITYRCYHHHHHHYRNHNHNKPQYNLLIPYNQKQK</sequence>
<dbReference type="EMBL" id="VSRR010000863">
    <property type="protein sequence ID" value="MPC20358.1"/>
    <property type="molecule type" value="Genomic_DNA"/>
</dbReference>
<keyword evidence="3" id="KW-1185">Reference proteome</keyword>
<dbReference type="AlphaFoldDB" id="A0A5B7DG93"/>
<gene>
    <name evidence="2" type="ORF">E2C01_013300</name>
</gene>
<name>A0A5B7DG93_PORTR</name>
<accession>A0A5B7DG93</accession>
<protein>
    <submittedName>
        <fullName evidence="2">Uncharacterized protein</fullName>
    </submittedName>
</protein>
<organism evidence="2 3">
    <name type="scientific">Portunus trituberculatus</name>
    <name type="common">Swimming crab</name>
    <name type="synonym">Neptunus trituberculatus</name>
    <dbReference type="NCBI Taxonomy" id="210409"/>
    <lineage>
        <taxon>Eukaryota</taxon>
        <taxon>Metazoa</taxon>
        <taxon>Ecdysozoa</taxon>
        <taxon>Arthropoda</taxon>
        <taxon>Crustacea</taxon>
        <taxon>Multicrustacea</taxon>
        <taxon>Malacostraca</taxon>
        <taxon>Eumalacostraca</taxon>
        <taxon>Eucarida</taxon>
        <taxon>Decapoda</taxon>
        <taxon>Pleocyemata</taxon>
        <taxon>Brachyura</taxon>
        <taxon>Eubrachyura</taxon>
        <taxon>Portunoidea</taxon>
        <taxon>Portunidae</taxon>
        <taxon>Portuninae</taxon>
        <taxon>Portunus</taxon>
    </lineage>
</organism>
<proteinExistence type="predicted"/>
<reference evidence="2 3" key="1">
    <citation type="submission" date="2019-05" db="EMBL/GenBank/DDBJ databases">
        <title>Another draft genome of Portunus trituberculatus and its Hox gene families provides insights of decapod evolution.</title>
        <authorList>
            <person name="Jeong J.-H."/>
            <person name="Song I."/>
            <person name="Kim S."/>
            <person name="Choi T."/>
            <person name="Kim D."/>
            <person name="Ryu S."/>
            <person name="Kim W."/>
        </authorList>
    </citation>
    <scope>NUCLEOTIDE SEQUENCE [LARGE SCALE GENOMIC DNA]</scope>
    <source>
        <tissue evidence="2">Muscle</tissue>
    </source>
</reference>
<comment type="caution">
    <text evidence="2">The sequence shown here is derived from an EMBL/GenBank/DDBJ whole genome shotgun (WGS) entry which is preliminary data.</text>
</comment>
<evidence type="ECO:0000313" key="3">
    <source>
        <dbReference type="Proteomes" id="UP000324222"/>
    </source>
</evidence>